<dbReference type="InterPro" id="IPR004531">
    <property type="entry name" value="Phe-tRNA-synth_IIc_bsu_arc_euk"/>
</dbReference>
<dbReference type="GO" id="GO:0005524">
    <property type="term" value="F:ATP binding"/>
    <property type="evidence" value="ECO:0007669"/>
    <property type="project" value="UniProtKB-KW"/>
</dbReference>
<dbReference type="Gene3D" id="3.50.40.10">
    <property type="entry name" value="Phenylalanyl-trna Synthetase, Chain B, domain 3"/>
    <property type="match status" value="1"/>
</dbReference>
<dbReference type="NCBIfam" id="TIGR00471">
    <property type="entry name" value="pheT_arch"/>
    <property type="match status" value="1"/>
</dbReference>
<dbReference type="GeneID" id="10153546"/>
<evidence type="ECO:0000256" key="4">
    <source>
        <dbReference type="ARBA" id="ARBA00012814"/>
    </source>
</evidence>
<dbReference type="Pfam" id="PF03484">
    <property type="entry name" value="B5"/>
    <property type="match status" value="1"/>
</dbReference>
<sequence>MPVIRVSMSDLESLLAKRLTLEELYKGLTRLKCEIENIAGDTVEYEANHDRPDLFSSEGLARALRPFLGLKERHYRIEESGNVRGYAEDVAGRPYIALAVVRDVVLSEEAISQIMQLQEKLASTYGRGRRKASIGVYDLDLIKPPIYYRAVDPDKAKYIPLNEKREMTLREVLSKTDKGRLYGYIIEHMERYPVLMDSEERILSLAPILNADYNKVTTKTRNILVDSTGLSPDIVVDMVTIMSANIVERSRSGVVELVRVEHPGGLVIEAPRKAGSTITVDLGDVSRLLGVELSVEEALKLLQQHYYRVKSVSGKVFSVEAPAYRIDVKTWVDVAEDIAVSYGYHALGGQADSLPPSISVGRLHPLEYASRRIRDILVGMGFTEVSNYMMSSVEAQTSLLGGGREVFIVENPKSEKYTALRSWLTPGLLETIVENTGKRPRIAVFEIGDVVIPDASRETGARVERRLCVALSHEKATLTDGLAVVKALLRDLGVKPLFEGATIAGFLQGRTAVIRVDDDNVGFVGEVEPGILYRLGVVNPVVIAEMVLNKVINH</sequence>
<evidence type="ECO:0000256" key="2">
    <source>
        <dbReference type="ARBA" id="ARBA00004496"/>
    </source>
</evidence>
<keyword evidence="15" id="KW-1185">Reference proteome</keyword>
<dbReference type="InterPro" id="IPR005146">
    <property type="entry name" value="B3/B4_tRNA-bd"/>
</dbReference>
<keyword evidence="12 14" id="KW-0030">Aminoacyl-tRNA synthetase</keyword>
<protein>
    <recommendedName>
        <fullName evidence="4">phenylalanine--tRNA ligase</fullName>
        <ecNumber evidence="4">6.1.1.20</ecNumber>
    </recommendedName>
</protein>
<dbReference type="GO" id="GO:0004826">
    <property type="term" value="F:phenylalanine-tRNA ligase activity"/>
    <property type="evidence" value="ECO:0007669"/>
    <property type="project" value="UniProtKB-EC"/>
</dbReference>
<keyword evidence="7" id="KW-0479">Metal-binding</keyword>
<dbReference type="OrthoDB" id="10073at2157"/>
<dbReference type="GO" id="GO:0000287">
    <property type="term" value="F:magnesium ion binding"/>
    <property type="evidence" value="ECO:0007669"/>
    <property type="project" value="InterPro"/>
</dbReference>
<dbReference type="RefSeq" id="WP_013562375.1">
    <property type="nucleotide sequence ID" value="NC_014961.1"/>
</dbReference>
<dbReference type="InterPro" id="IPR009061">
    <property type="entry name" value="DNA-bd_dom_put_sf"/>
</dbReference>
<dbReference type="Gene3D" id="3.30.56.10">
    <property type="match status" value="2"/>
</dbReference>
<dbReference type="SUPFAM" id="SSF46955">
    <property type="entry name" value="Putative DNA-binding domain"/>
    <property type="match status" value="2"/>
</dbReference>
<proteinExistence type="inferred from homology"/>
<keyword evidence="11" id="KW-0648">Protein biosynthesis</keyword>
<reference evidence="14 15" key="2">
    <citation type="journal article" date="2011" name="Stand. Genomic Sci.">
        <title>Complete genome sequence of Desulfurococcus mucosus type strain (O7/1).</title>
        <authorList>
            <person name="Wirth R."/>
            <person name="Chertkov O."/>
            <person name="Held B."/>
            <person name="Lapidus A."/>
            <person name="Nolan M."/>
            <person name="Lucas S."/>
            <person name="Hammon N."/>
            <person name="Deshpande S."/>
            <person name="Cheng J.F."/>
            <person name="Tapia R."/>
            <person name="Han C."/>
            <person name="Goodwin L."/>
            <person name="Pitluck S."/>
            <person name="Liolios K."/>
            <person name="Ioanna P."/>
            <person name="Ivanova N."/>
            <person name="Mavromatis K."/>
            <person name="Mikhailova N."/>
            <person name="Pati A."/>
            <person name="Chen A."/>
            <person name="Palaniappan K."/>
            <person name="Land M."/>
            <person name="Hauser L."/>
            <person name="Chang Y.J."/>
            <person name="Jeffries C.D."/>
            <person name="Bilek Y."/>
            <person name="Hader T."/>
            <person name="Rohde M."/>
            <person name="Spring S."/>
            <person name="Sikorski J."/>
            <person name="Goker M."/>
            <person name="Woyke T."/>
            <person name="Bristow J."/>
            <person name="Eisen J.A."/>
            <person name="Markowitz V."/>
            <person name="Hugenholtz P."/>
            <person name="Kyrpides N.C."/>
            <person name="Klenk H.P."/>
        </authorList>
    </citation>
    <scope>NUCLEOTIDE SEQUENCE [LARGE SCALE GENOMIC DNA]</scope>
    <source>
        <strain evidence="15">ATCC 35584 / DSM 2162 / JCM 9187 / O7/1</strain>
    </source>
</reference>
<dbReference type="PANTHER" id="PTHR10947:SF0">
    <property type="entry name" value="PHENYLALANINE--TRNA LIGASE BETA SUBUNIT"/>
    <property type="match status" value="1"/>
</dbReference>
<dbReference type="PROSITE" id="PS51483">
    <property type="entry name" value="B5"/>
    <property type="match status" value="1"/>
</dbReference>
<dbReference type="SMART" id="SM00874">
    <property type="entry name" value="B5"/>
    <property type="match status" value="1"/>
</dbReference>
<evidence type="ECO:0000259" key="13">
    <source>
        <dbReference type="PROSITE" id="PS51483"/>
    </source>
</evidence>
<evidence type="ECO:0000256" key="3">
    <source>
        <dbReference type="ARBA" id="ARBA00007438"/>
    </source>
</evidence>
<dbReference type="KEGG" id="dmu:Desmu_0849"/>
<evidence type="ECO:0000256" key="7">
    <source>
        <dbReference type="ARBA" id="ARBA00022723"/>
    </source>
</evidence>
<keyword evidence="6 14" id="KW-0436">Ligase</keyword>
<dbReference type="InterPro" id="IPR045060">
    <property type="entry name" value="Phe-tRNA-ligase_IIc_bsu"/>
</dbReference>
<evidence type="ECO:0000313" key="14">
    <source>
        <dbReference type="EMBL" id="ADV65153.1"/>
    </source>
</evidence>
<dbReference type="Gene3D" id="3.30.930.10">
    <property type="entry name" value="Bira Bifunctional Protein, Domain 2"/>
    <property type="match status" value="1"/>
</dbReference>
<evidence type="ECO:0000256" key="5">
    <source>
        <dbReference type="ARBA" id="ARBA00022490"/>
    </source>
</evidence>
<evidence type="ECO:0000256" key="11">
    <source>
        <dbReference type="ARBA" id="ARBA00022917"/>
    </source>
</evidence>
<dbReference type="EMBL" id="CP002363">
    <property type="protein sequence ID" value="ADV65153.1"/>
    <property type="molecule type" value="Genomic_DNA"/>
</dbReference>
<evidence type="ECO:0000313" key="15">
    <source>
        <dbReference type="Proteomes" id="UP000001068"/>
    </source>
</evidence>
<dbReference type="GO" id="GO:0006432">
    <property type="term" value="P:phenylalanyl-tRNA aminoacylation"/>
    <property type="evidence" value="ECO:0007669"/>
    <property type="project" value="InterPro"/>
</dbReference>
<accession>E8R9H7</accession>
<evidence type="ECO:0000256" key="1">
    <source>
        <dbReference type="ARBA" id="ARBA00001946"/>
    </source>
</evidence>
<evidence type="ECO:0000256" key="9">
    <source>
        <dbReference type="ARBA" id="ARBA00022840"/>
    </source>
</evidence>
<dbReference type="PANTHER" id="PTHR10947">
    <property type="entry name" value="PHENYLALANYL-TRNA SYNTHETASE BETA CHAIN AND LEUCINE-RICH REPEAT-CONTAINING PROTEIN 47"/>
    <property type="match status" value="1"/>
</dbReference>
<dbReference type="HOGENOM" id="CLU_020279_3_0_2"/>
<keyword evidence="10" id="KW-0460">Magnesium</keyword>
<dbReference type="SUPFAM" id="SSF55681">
    <property type="entry name" value="Class II aaRS and biotin synthetases"/>
    <property type="match status" value="1"/>
</dbReference>
<dbReference type="InterPro" id="IPR005147">
    <property type="entry name" value="tRNA_synthase_B5-dom"/>
</dbReference>
<dbReference type="Pfam" id="PF03483">
    <property type="entry name" value="B3_4"/>
    <property type="match status" value="1"/>
</dbReference>
<feature type="domain" description="B5" evidence="13">
    <location>
        <begin position="273"/>
        <end position="349"/>
    </location>
</feature>
<gene>
    <name evidence="14" type="ordered locus">Desmu_0849</name>
</gene>
<keyword evidence="9" id="KW-0067">ATP-binding</keyword>
<dbReference type="GO" id="GO:0009328">
    <property type="term" value="C:phenylalanine-tRNA ligase complex"/>
    <property type="evidence" value="ECO:0007669"/>
    <property type="project" value="TreeGrafter"/>
</dbReference>
<dbReference type="AlphaFoldDB" id="E8R9H7"/>
<evidence type="ECO:0000256" key="8">
    <source>
        <dbReference type="ARBA" id="ARBA00022741"/>
    </source>
</evidence>
<evidence type="ECO:0000256" key="10">
    <source>
        <dbReference type="ARBA" id="ARBA00022842"/>
    </source>
</evidence>
<dbReference type="STRING" id="765177.Desmu_0849"/>
<dbReference type="eggNOG" id="arCOG00412">
    <property type="taxonomic scope" value="Archaea"/>
</dbReference>
<comment type="cofactor">
    <cofactor evidence="1">
        <name>Mg(2+)</name>
        <dbReference type="ChEBI" id="CHEBI:18420"/>
    </cofactor>
</comment>
<evidence type="ECO:0000256" key="6">
    <source>
        <dbReference type="ARBA" id="ARBA00022598"/>
    </source>
</evidence>
<dbReference type="SMART" id="SM00873">
    <property type="entry name" value="B3_4"/>
    <property type="match status" value="1"/>
</dbReference>
<organism evidence="14 15">
    <name type="scientific">Desulfurococcus mucosus (strain ATCC 35584 / DSM 2162 / JCM 9187 / O7/1)</name>
    <dbReference type="NCBI Taxonomy" id="765177"/>
    <lineage>
        <taxon>Archaea</taxon>
        <taxon>Thermoproteota</taxon>
        <taxon>Thermoprotei</taxon>
        <taxon>Desulfurococcales</taxon>
        <taxon>Desulfurococcaceae</taxon>
        <taxon>Desulfurococcus</taxon>
    </lineage>
</organism>
<dbReference type="InterPro" id="IPR041616">
    <property type="entry name" value="PheRS_beta_core"/>
</dbReference>
<dbReference type="InterPro" id="IPR045864">
    <property type="entry name" value="aa-tRNA-synth_II/BPL/LPL"/>
</dbReference>
<dbReference type="Proteomes" id="UP000001068">
    <property type="component" value="Chromosome"/>
</dbReference>
<dbReference type="GO" id="GO:0003723">
    <property type="term" value="F:RNA binding"/>
    <property type="evidence" value="ECO:0007669"/>
    <property type="project" value="InterPro"/>
</dbReference>
<reference evidence="15" key="1">
    <citation type="submission" date="2010-11" db="EMBL/GenBank/DDBJ databases">
        <title>The complete genome of Desulfurococcus mucosus DSM 2162.</title>
        <authorList>
            <consortium name="US DOE Joint Genome Institute (JGI-PGF)"/>
            <person name="Lucas S."/>
            <person name="Copeland A."/>
            <person name="Lapidus A."/>
            <person name="Bruce D."/>
            <person name="Goodwin L."/>
            <person name="Pitluck S."/>
            <person name="Kyrpides N."/>
            <person name="Mavromatis K."/>
            <person name="Pagani I."/>
            <person name="Ivanova N."/>
            <person name="Ovchinnikova G."/>
            <person name="Chertkov O."/>
            <person name="Held B."/>
            <person name="Brettin T."/>
            <person name="Detter J.C."/>
            <person name="Tapia R."/>
            <person name="Han C."/>
            <person name="Land M."/>
            <person name="Hauser L."/>
            <person name="Markowitz V."/>
            <person name="Cheng J.-F."/>
            <person name="Hugenholtz P."/>
            <person name="Woyke T."/>
            <person name="Wu D."/>
            <person name="Wirth R."/>
            <person name="Bilek Y."/>
            <person name="Hader T."/>
            <person name="Klenk H.-P."/>
            <person name="Eisen J.A."/>
        </authorList>
    </citation>
    <scope>NUCLEOTIDE SEQUENCE [LARGE SCALE GENOMIC DNA]</scope>
    <source>
        <strain evidence="15">ATCC 35584 / DSM 2162 / JCM 9187 / O7/1</strain>
    </source>
</reference>
<keyword evidence="8" id="KW-0547">Nucleotide-binding</keyword>
<keyword evidence="5" id="KW-0963">Cytoplasm</keyword>
<dbReference type="EC" id="6.1.1.20" evidence="4"/>
<name>E8R9H7_DESM0</name>
<comment type="subcellular location">
    <subcellularLocation>
        <location evidence="2">Cytoplasm</location>
    </subcellularLocation>
</comment>
<comment type="similarity">
    <text evidence="3">Belongs to the phenylalanyl-tRNA synthetase beta subunit family. Type 2 subfamily.</text>
</comment>
<evidence type="ECO:0000256" key="12">
    <source>
        <dbReference type="ARBA" id="ARBA00023146"/>
    </source>
</evidence>
<dbReference type="InterPro" id="IPR020825">
    <property type="entry name" value="Phe-tRNA_synthase-like_B3/B4"/>
</dbReference>
<dbReference type="Pfam" id="PF17759">
    <property type="entry name" value="tRNA_synthFbeta"/>
    <property type="match status" value="1"/>
</dbReference>